<evidence type="ECO:0000256" key="1">
    <source>
        <dbReference type="ARBA" id="ARBA00007905"/>
    </source>
</evidence>
<dbReference type="Gene3D" id="3.20.20.100">
    <property type="entry name" value="NADP-dependent oxidoreductase domain"/>
    <property type="match status" value="1"/>
</dbReference>
<dbReference type="PANTHER" id="PTHR43827:SF3">
    <property type="entry name" value="NADP-DEPENDENT OXIDOREDUCTASE DOMAIN-CONTAINING PROTEIN"/>
    <property type="match status" value="1"/>
</dbReference>
<evidence type="ECO:0000313" key="8">
    <source>
        <dbReference type="EMBL" id="SDE24410.1"/>
    </source>
</evidence>
<dbReference type="PRINTS" id="PR00069">
    <property type="entry name" value="ALDKETRDTASE"/>
</dbReference>
<reference evidence="9" key="1">
    <citation type="submission" date="2016-10" db="EMBL/GenBank/DDBJ databases">
        <authorList>
            <person name="Varghese N."/>
            <person name="Submissions S."/>
        </authorList>
    </citation>
    <scope>NUCLEOTIDE SEQUENCE [LARGE SCALE GENOMIC DNA]</scope>
    <source>
        <strain evidence="9">CGMCC 4.3516</strain>
    </source>
</reference>
<dbReference type="PROSITE" id="PS00798">
    <property type="entry name" value="ALDOKETO_REDUCTASE_1"/>
    <property type="match status" value="1"/>
</dbReference>
<dbReference type="Proteomes" id="UP000198949">
    <property type="component" value="Unassembled WGS sequence"/>
</dbReference>
<dbReference type="InterPro" id="IPR018170">
    <property type="entry name" value="Aldo/ket_reductase_CS"/>
</dbReference>
<evidence type="ECO:0000256" key="6">
    <source>
        <dbReference type="PIRSR" id="PIRSR000097-3"/>
    </source>
</evidence>
<dbReference type="InterPro" id="IPR020471">
    <property type="entry name" value="AKR"/>
</dbReference>
<accession>A0A1G7BC71</accession>
<evidence type="ECO:0000313" key="9">
    <source>
        <dbReference type="Proteomes" id="UP000198949"/>
    </source>
</evidence>
<comment type="similarity">
    <text evidence="1">Belongs to the aldo/keto reductase family.</text>
</comment>
<feature type="site" description="Lowers pKa of active site Tyr" evidence="6">
    <location>
        <position position="83"/>
    </location>
</feature>
<organism evidence="8 9">
    <name type="scientific">Glycomyces harbinensis</name>
    <dbReference type="NCBI Taxonomy" id="58114"/>
    <lineage>
        <taxon>Bacteria</taxon>
        <taxon>Bacillati</taxon>
        <taxon>Actinomycetota</taxon>
        <taxon>Actinomycetes</taxon>
        <taxon>Glycomycetales</taxon>
        <taxon>Glycomycetaceae</taxon>
        <taxon>Glycomyces</taxon>
    </lineage>
</organism>
<dbReference type="PROSITE" id="PS00063">
    <property type="entry name" value="ALDOKETO_REDUCTASE_3"/>
    <property type="match status" value="1"/>
</dbReference>
<evidence type="ECO:0000256" key="2">
    <source>
        <dbReference type="ARBA" id="ARBA00022857"/>
    </source>
</evidence>
<dbReference type="PANTHER" id="PTHR43827">
    <property type="entry name" value="2,5-DIKETO-D-GLUCONIC ACID REDUCTASE"/>
    <property type="match status" value="1"/>
</dbReference>
<feature type="domain" description="NADP-dependent oxidoreductase" evidence="7">
    <location>
        <begin position="24"/>
        <end position="269"/>
    </location>
</feature>
<dbReference type="GO" id="GO:0016616">
    <property type="term" value="F:oxidoreductase activity, acting on the CH-OH group of donors, NAD or NADP as acceptor"/>
    <property type="evidence" value="ECO:0007669"/>
    <property type="project" value="UniProtKB-ARBA"/>
</dbReference>
<evidence type="ECO:0000256" key="5">
    <source>
        <dbReference type="PIRSR" id="PIRSR000097-2"/>
    </source>
</evidence>
<dbReference type="PIRSF" id="PIRSF000097">
    <property type="entry name" value="AKR"/>
    <property type="match status" value="1"/>
</dbReference>
<dbReference type="Pfam" id="PF00248">
    <property type="entry name" value="Aldo_ket_red"/>
    <property type="match status" value="1"/>
</dbReference>
<dbReference type="EMBL" id="FNAD01000016">
    <property type="protein sequence ID" value="SDE24410.1"/>
    <property type="molecule type" value="Genomic_DNA"/>
</dbReference>
<name>A0A1G7BC71_9ACTN</name>
<evidence type="ECO:0000256" key="4">
    <source>
        <dbReference type="PIRSR" id="PIRSR000097-1"/>
    </source>
</evidence>
<dbReference type="AlphaFoldDB" id="A0A1G7BC71"/>
<dbReference type="InterPro" id="IPR036812">
    <property type="entry name" value="NAD(P)_OxRdtase_dom_sf"/>
</dbReference>
<sequence length="284" mass="30808">MDTIAGMTDLSAPVRLNDGVSMPRIGYGTYKVGDDEAQEAVEAALAAGYRLVDTAEMYGNEVGVGRAIAGSGVPREEVFLTTKVWNDHHGADAARAALEASLERLGTDYLDLYLIHWPSPKQGLYAETFQALLKARDEGLIRSAGVSNFLPEHLERLHEATGEWPSVNQVELHPYFNQPELRAWQAERGIATESWGPLGQRTGSVLAEPAVTAAAEAHGKSPGQVVIRWHLQNGCIVIPKSSKASRIAENFDVFGFALSEAEMEAIDDLESGQRQGIDPGSNER</sequence>
<feature type="active site" description="Proton donor" evidence="4">
    <location>
        <position position="58"/>
    </location>
</feature>
<keyword evidence="9" id="KW-1185">Reference proteome</keyword>
<gene>
    <name evidence="8" type="ORF">SAMN05216270_11658</name>
</gene>
<proteinExistence type="inferred from homology"/>
<dbReference type="FunFam" id="3.20.20.100:FF:000002">
    <property type="entry name" value="2,5-diketo-D-gluconic acid reductase A"/>
    <property type="match status" value="1"/>
</dbReference>
<evidence type="ECO:0000256" key="3">
    <source>
        <dbReference type="ARBA" id="ARBA00023002"/>
    </source>
</evidence>
<dbReference type="STRING" id="58114.SAMN05216270_11658"/>
<dbReference type="InterPro" id="IPR023210">
    <property type="entry name" value="NADP_OxRdtase_dom"/>
</dbReference>
<keyword evidence="2" id="KW-0521">NADP</keyword>
<keyword evidence="3" id="KW-0560">Oxidoreductase</keyword>
<protein>
    <submittedName>
        <fullName evidence="8">2,5-diketo-D-gluconate reductase A</fullName>
    </submittedName>
</protein>
<feature type="binding site" evidence="5">
    <location>
        <position position="116"/>
    </location>
    <ligand>
        <name>substrate</name>
    </ligand>
</feature>
<dbReference type="SUPFAM" id="SSF51430">
    <property type="entry name" value="NAD(P)-linked oxidoreductase"/>
    <property type="match status" value="1"/>
</dbReference>
<evidence type="ECO:0000259" key="7">
    <source>
        <dbReference type="Pfam" id="PF00248"/>
    </source>
</evidence>